<evidence type="ECO:0000313" key="1">
    <source>
        <dbReference type="EMBL" id="AWK05164.1"/>
    </source>
</evidence>
<reference evidence="1 2" key="1">
    <citation type="submission" date="2018-05" db="EMBL/GenBank/DDBJ databases">
        <title>Genome sequencing of Flavobacterium sp. HYN0056.</title>
        <authorList>
            <person name="Yi H."/>
            <person name="Baek C."/>
        </authorList>
    </citation>
    <scope>NUCLEOTIDE SEQUENCE [LARGE SCALE GENOMIC DNA]</scope>
    <source>
        <strain evidence="1 2">HYN0056</strain>
    </source>
</reference>
<protein>
    <submittedName>
        <fullName evidence="1">Uncharacterized protein</fullName>
    </submittedName>
</protein>
<dbReference type="AlphaFoldDB" id="A0A2S1YM56"/>
<dbReference type="EMBL" id="CP029255">
    <property type="protein sequence ID" value="AWK05164.1"/>
    <property type="molecule type" value="Genomic_DNA"/>
</dbReference>
<accession>A0A2S1YM56</accession>
<keyword evidence="2" id="KW-1185">Reference proteome</keyword>
<organism evidence="1 2">
    <name type="scientific">Flavobacterium crocinum</name>
    <dbReference type="NCBI Taxonomy" id="2183896"/>
    <lineage>
        <taxon>Bacteria</taxon>
        <taxon>Pseudomonadati</taxon>
        <taxon>Bacteroidota</taxon>
        <taxon>Flavobacteriia</taxon>
        <taxon>Flavobacteriales</taxon>
        <taxon>Flavobacteriaceae</taxon>
        <taxon>Flavobacterium</taxon>
    </lineage>
</organism>
<proteinExistence type="predicted"/>
<dbReference type="RefSeq" id="WP_109192630.1">
    <property type="nucleotide sequence ID" value="NZ_CP029255.1"/>
</dbReference>
<dbReference type="KEGG" id="fcr:HYN56_13345"/>
<evidence type="ECO:0000313" key="2">
    <source>
        <dbReference type="Proteomes" id="UP000245250"/>
    </source>
</evidence>
<dbReference type="Proteomes" id="UP000245250">
    <property type="component" value="Chromosome"/>
</dbReference>
<dbReference type="OrthoDB" id="1253974at2"/>
<name>A0A2S1YM56_9FLAO</name>
<gene>
    <name evidence="1" type="ORF">HYN56_13345</name>
</gene>
<sequence>MATYSQTNIKCNDVQTVATELKKYLLIGREKWLDTRKPWFYNVPHDENSFNGDNLTIVVSKIESEDWVEVEFDFQFGVYFFDEILKLISKNLNTEILLAYYQSTSGQGRLAKFKNGRLELSYYEKYRYEVTPGDDSYTLKSNYVADNFGVSGSSIELLKNAKLEDESLIIDYDLINEFYKAEGWKGDSDKNIFSDWDYLHLEQLKK</sequence>